<evidence type="ECO:0000256" key="1">
    <source>
        <dbReference type="SAM" id="Coils"/>
    </source>
</evidence>
<feature type="coiled-coil region" evidence="1">
    <location>
        <begin position="52"/>
        <end position="86"/>
    </location>
</feature>
<proteinExistence type="predicted"/>
<gene>
    <name evidence="4" type="ORF">SDC9_20144</name>
    <name evidence="5" type="ORF">SDC9_20205</name>
</gene>
<keyword evidence="3" id="KW-0472">Membrane</keyword>
<evidence type="ECO:0000313" key="4">
    <source>
        <dbReference type="EMBL" id="MPL74333.1"/>
    </source>
</evidence>
<organism evidence="5">
    <name type="scientific">bioreactor metagenome</name>
    <dbReference type="NCBI Taxonomy" id="1076179"/>
    <lineage>
        <taxon>unclassified sequences</taxon>
        <taxon>metagenomes</taxon>
        <taxon>ecological metagenomes</taxon>
    </lineage>
</organism>
<evidence type="ECO:0000313" key="5">
    <source>
        <dbReference type="EMBL" id="MPL74394.1"/>
    </source>
</evidence>
<feature type="transmembrane region" description="Helical" evidence="3">
    <location>
        <begin position="12"/>
        <end position="29"/>
    </location>
</feature>
<name>A0A644U630_9ZZZZ</name>
<protein>
    <submittedName>
        <fullName evidence="5">Uncharacterized protein</fullName>
    </submittedName>
</protein>
<sequence>MDSSIIREVFSYLITGASTAVAGGTFIHFKAKRKMETQKARQEENIADAGRFENLQKEIVFLDQRLSTYRRQQEKQNKRIARLEKIVSVTKTQKVYAEARICTNTPCQDRIPPLGTFATPNENIDDERDSEKNSE</sequence>
<dbReference type="EMBL" id="VSSQ01000080">
    <property type="protein sequence ID" value="MPL74333.1"/>
    <property type="molecule type" value="Genomic_DNA"/>
</dbReference>
<keyword evidence="3" id="KW-1133">Transmembrane helix</keyword>
<accession>A0A644U630</accession>
<feature type="region of interest" description="Disordered" evidence="2">
    <location>
        <begin position="109"/>
        <end position="135"/>
    </location>
</feature>
<reference evidence="5" key="1">
    <citation type="submission" date="2019-08" db="EMBL/GenBank/DDBJ databases">
        <authorList>
            <person name="Kucharzyk K."/>
            <person name="Murdoch R.W."/>
            <person name="Higgins S."/>
            <person name="Loffler F."/>
        </authorList>
    </citation>
    <scope>NUCLEOTIDE SEQUENCE</scope>
</reference>
<evidence type="ECO:0000256" key="2">
    <source>
        <dbReference type="SAM" id="MobiDB-lite"/>
    </source>
</evidence>
<comment type="caution">
    <text evidence="5">The sequence shown here is derived from an EMBL/GenBank/DDBJ whole genome shotgun (WGS) entry which is preliminary data.</text>
</comment>
<dbReference type="EMBL" id="VSSQ01000080">
    <property type="protein sequence ID" value="MPL74394.1"/>
    <property type="molecule type" value="Genomic_DNA"/>
</dbReference>
<dbReference type="AlphaFoldDB" id="A0A644U630"/>
<keyword evidence="1" id="KW-0175">Coiled coil</keyword>
<keyword evidence="3" id="KW-0812">Transmembrane</keyword>
<evidence type="ECO:0000256" key="3">
    <source>
        <dbReference type="SAM" id="Phobius"/>
    </source>
</evidence>